<feature type="non-terminal residue" evidence="8">
    <location>
        <position position="1"/>
    </location>
</feature>
<evidence type="ECO:0000259" key="7">
    <source>
        <dbReference type="Pfam" id="PF19028"/>
    </source>
</evidence>
<keyword evidence="4" id="KW-0677">Repeat</keyword>
<feature type="domain" description="Spondin-like TSP1" evidence="7">
    <location>
        <begin position="56"/>
        <end position="108"/>
    </location>
</feature>
<evidence type="ECO:0000313" key="9">
    <source>
        <dbReference type="Proteomes" id="UP000601435"/>
    </source>
</evidence>
<dbReference type="InterPro" id="IPR052065">
    <property type="entry name" value="Compl_asym_regulator"/>
</dbReference>
<keyword evidence="6" id="KW-0325">Glycoprotein</keyword>
<comment type="subcellular location">
    <subcellularLocation>
        <location evidence="1">Secreted</location>
    </subcellularLocation>
</comment>
<gene>
    <name evidence="8" type="primary">HMCN1</name>
    <name evidence="8" type="ORF">SNEC2469_LOCUS1726</name>
</gene>
<sequence length="290" mass="31472">MLFAQIRALLSELELEPPRLMRAVRAEREANRHLGAAVDVAGEIESLELTAEDADCVWNDWVDWSVCQFTCGGGESIRTRKVRIMAQGHGKACDGNARESRECTKNDCPVDCLWADWSKYSACSSTCGPGTRSRSRDFRQAAEFGGAQCVGNTTQTSDCNLGDCPIDCEYADWDQWGGCSRSCGKGTRKRFRSIAVQPSADGTPCEEIGSDMEETSCGQNSCPVDCVLTDWGLWELCDVSCGMGVTRRTRSVQAGADLGLGYAGLACESLSENKTCDSGVCPVDCELSDW</sequence>
<dbReference type="OrthoDB" id="446173at2759"/>
<accession>A0A812JGX5</accession>
<evidence type="ECO:0000256" key="2">
    <source>
        <dbReference type="ARBA" id="ARBA00022525"/>
    </source>
</evidence>
<evidence type="ECO:0000256" key="3">
    <source>
        <dbReference type="ARBA" id="ARBA00022729"/>
    </source>
</evidence>
<dbReference type="Pfam" id="PF00090">
    <property type="entry name" value="TSP_1"/>
    <property type="match status" value="1"/>
</dbReference>
<evidence type="ECO:0000256" key="5">
    <source>
        <dbReference type="ARBA" id="ARBA00023157"/>
    </source>
</evidence>
<reference evidence="8" key="1">
    <citation type="submission" date="2021-02" db="EMBL/GenBank/DDBJ databases">
        <authorList>
            <person name="Dougan E. K."/>
            <person name="Rhodes N."/>
            <person name="Thang M."/>
            <person name="Chan C."/>
        </authorList>
    </citation>
    <scope>NUCLEOTIDE SEQUENCE</scope>
</reference>
<feature type="domain" description="Spondin-like TSP1" evidence="7">
    <location>
        <begin position="112"/>
        <end position="164"/>
    </location>
</feature>
<dbReference type="InterPro" id="IPR000884">
    <property type="entry name" value="TSP1_rpt"/>
</dbReference>
<keyword evidence="2" id="KW-0964">Secreted</keyword>
<evidence type="ECO:0000256" key="1">
    <source>
        <dbReference type="ARBA" id="ARBA00004613"/>
    </source>
</evidence>
<keyword evidence="3" id="KW-0732">Signal</keyword>
<dbReference type="InterPro" id="IPR044004">
    <property type="entry name" value="TSP1_spondin_dom"/>
</dbReference>
<feature type="domain" description="Spondin-like TSP1" evidence="7">
    <location>
        <begin position="168"/>
        <end position="222"/>
    </location>
</feature>
<dbReference type="Pfam" id="PF19028">
    <property type="entry name" value="TSP1_spondin"/>
    <property type="match status" value="3"/>
</dbReference>
<keyword evidence="9" id="KW-1185">Reference proteome</keyword>
<comment type="caution">
    <text evidence="8">The sequence shown here is derived from an EMBL/GenBank/DDBJ whole genome shotgun (WGS) entry which is preliminary data.</text>
</comment>
<dbReference type="Proteomes" id="UP000601435">
    <property type="component" value="Unassembled WGS sequence"/>
</dbReference>
<name>A0A812JGX5_9DINO</name>
<dbReference type="PANTHER" id="PTHR22906:SF43">
    <property type="entry name" value="PROPERDIN"/>
    <property type="match status" value="1"/>
</dbReference>
<evidence type="ECO:0000313" key="8">
    <source>
        <dbReference type="EMBL" id="CAE7205144.1"/>
    </source>
</evidence>
<dbReference type="InterPro" id="IPR036383">
    <property type="entry name" value="TSP1_rpt_sf"/>
</dbReference>
<organism evidence="8 9">
    <name type="scientific">Symbiodinium necroappetens</name>
    <dbReference type="NCBI Taxonomy" id="1628268"/>
    <lineage>
        <taxon>Eukaryota</taxon>
        <taxon>Sar</taxon>
        <taxon>Alveolata</taxon>
        <taxon>Dinophyceae</taxon>
        <taxon>Suessiales</taxon>
        <taxon>Symbiodiniaceae</taxon>
        <taxon>Symbiodinium</taxon>
    </lineage>
</organism>
<dbReference type="SMART" id="SM00209">
    <property type="entry name" value="TSP1"/>
    <property type="match status" value="4"/>
</dbReference>
<keyword evidence="5" id="KW-1015">Disulfide bond</keyword>
<dbReference type="PANTHER" id="PTHR22906">
    <property type="entry name" value="PROPERDIN"/>
    <property type="match status" value="1"/>
</dbReference>
<proteinExistence type="predicted"/>
<evidence type="ECO:0000256" key="6">
    <source>
        <dbReference type="ARBA" id="ARBA00023180"/>
    </source>
</evidence>
<dbReference type="Gene3D" id="2.20.100.10">
    <property type="entry name" value="Thrombospondin type-1 (TSP1) repeat"/>
    <property type="match status" value="4"/>
</dbReference>
<dbReference type="SUPFAM" id="SSF82895">
    <property type="entry name" value="TSP-1 type 1 repeat"/>
    <property type="match status" value="4"/>
</dbReference>
<protein>
    <submittedName>
        <fullName evidence="8">HMCN1 protein</fullName>
    </submittedName>
</protein>
<evidence type="ECO:0000256" key="4">
    <source>
        <dbReference type="ARBA" id="ARBA00022737"/>
    </source>
</evidence>
<dbReference type="PROSITE" id="PS50092">
    <property type="entry name" value="TSP1"/>
    <property type="match status" value="4"/>
</dbReference>
<dbReference type="EMBL" id="CAJNJA010006086">
    <property type="protein sequence ID" value="CAE7205144.1"/>
    <property type="molecule type" value="Genomic_DNA"/>
</dbReference>
<dbReference type="AlphaFoldDB" id="A0A812JGX5"/>